<dbReference type="GO" id="GO:0042552">
    <property type="term" value="P:myelination"/>
    <property type="evidence" value="ECO:0007669"/>
    <property type="project" value="TreeGrafter"/>
</dbReference>
<evidence type="ECO:0000256" key="2">
    <source>
        <dbReference type="ARBA" id="ARBA00008124"/>
    </source>
</evidence>
<dbReference type="InterPro" id="IPR009729">
    <property type="entry name" value="Gal-3-0_sulfotransfrase"/>
</dbReference>
<dbReference type="GO" id="GO:0001733">
    <property type="term" value="F:galactosylceramide sulfotransferase activity"/>
    <property type="evidence" value="ECO:0007669"/>
    <property type="project" value="InterPro"/>
</dbReference>
<evidence type="ECO:0000256" key="1">
    <source>
        <dbReference type="ARBA" id="ARBA00004323"/>
    </source>
</evidence>
<dbReference type="Proteomes" id="UP000562322">
    <property type="component" value="Unassembled WGS sequence"/>
</dbReference>
<gene>
    <name evidence="10" type="primary">Gal3st1</name>
    <name evidence="10" type="ORF">ALELAT_R01911</name>
</gene>
<keyword evidence="9" id="KW-0325">Glycoprotein</keyword>
<dbReference type="EMBL" id="VXAV01010632">
    <property type="protein sequence ID" value="NXL94358.1"/>
    <property type="molecule type" value="Genomic_DNA"/>
</dbReference>
<dbReference type="Gene3D" id="3.40.50.300">
    <property type="entry name" value="P-loop containing nucleotide triphosphate hydrolases"/>
    <property type="match status" value="1"/>
</dbReference>
<keyword evidence="7" id="KW-0333">Golgi apparatus</keyword>
<dbReference type="GO" id="GO:0006682">
    <property type="term" value="P:galactosylceramide biosynthetic process"/>
    <property type="evidence" value="ECO:0007669"/>
    <property type="project" value="TreeGrafter"/>
</dbReference>
<accession>A0A7L0WT89</accession>
<comment type="subcellular location">
    <subcellularLocation>
        <location evidence="1">Golgi apparatus membrane</location>
        <topology evidence="1">Single-pass type II membrane protein</topology>
    </subcellularLocation>
</comment>
<dbReference type="PANTHER" id="PTHR14647:SF56">
    <property type="entry name" value="GALACTOSYLCERAMIDE SULFOTRANSFERASE"/>
    <property type="match status" value="1"/>
</dbReference>
<proteinExistence type="inferred from homology"/>
<evidence type="ECO:0000256" key="7">
    <source>
        <dbReference type="ARBA" id="ARBA00023034"/>
    </source>
</evidence>
<keyword evidence="5" id="KW-0735">Signal-anchor</keyword>
<dbReference type="FunFam" id="3.40.50.300:FF:000807">
    <property type="entry name" value="galactosylceramide sulfotransferase isoform X1"/>
    <property type="match status" value="1"/>
</dbReference>
<protein>
    <submittedName>
        <fullName evidence="10">G3ST1 sulfotransferase</fullName>
    </submittedName>
</protein>
<keyword evidence="8" id="KW-0472">Membrane</keyword>
<keyword evidence="3 10" id="KW-0808">Transferase</keyword>
<evidence type="ECO:0000313" key="10">
    <source>
        <dbReference type="EMBL" id="NXL94358.1"/>
    </source>
</evidence>
<evidence type="ECO:0000313" key="11">
    <source>
        <dbReference type="Proteomes" id="UP000562322"/>
    </source>
</evidence>
<dbReference type="GO" id="GO:0000139">
    <property type="term" value="C:Golgi membrane"/>
    <property type="evidence" value="ECO:0007669"/>
    <property type="project" value="UniProtKB-SubCell"/>
</dbReference>
<evidence type="ECO:0000256" key="4">
    <source>
        <dbReference type="ARBA" id="ARBA00022692"/>
    </source>
</evidence>
<organism evidence="10 11">
    <name type="scientific">Alectura lathami</name>
    <name type="common">Australian brush turkey</name>
    <dbReference type="NCBI Taxonomy" id="81907"/>
    <lineage>
        <taxon>Eukaryota</taxon>
        <taxon>Metazoa</taxon>
        <taxon>Chordata</taxon>
        <taxon>Craniata</taxon>
        <taxon>Vertebrata</taxon>
        <taxon>Euteleostomi</taxon>
        <taxon>Archelosauria</taxon>
        <taxon>Archosauria</taxon>
        <taxon>Dinosauria</taxon>
        <taxon>Saurischia</taxon>
        <taxon>Theropoda</taxon>
        <taxon>Coelurosauria</taxon>
        <taxon>Aves</taxon>
        <taxon>Neognathae</taxon>
        <taxon>Galloanserae</taxon>
        <taxon>Galliformes</taxon>
        <taxon>Megapodiidae</taxon>
        <taxon>Alectura</taxon>
    </lineage>
</organism>
<evidence type="ECO:0000256" key="9">
    <source>
        <dbReference type="ARBA" id="ARBA00023180"/>
    </source>
</evidence>
<evidence type="ECO:0000256" key="5">
    <source>
        <dbReference type="ARBA" id="ARBA00022968"/>
    </source>
</evidence>
<sequence length="426" mass="49799">TTMMHHHGKPWRSMCKGLILGTLLTSFMLLLYSYAVPPLQVSMTEIPISSCSSSPAQAKGPAVANGTHSPSGAGCRPKLDIMFMKTHKTASSTILNILFRFGEKHRLRFAFPNGRNDFYYPSFFERSQVQHYRPGMCFNIICNHMRFHYEEVRKLLPADATFVTVLRDPAYLFESSFHYFGRVIPLTWKLPGEDKLAEFLRDPWHYYDPNGFNAHYLQNLLFFDLGYDNNMNADSPLVEQRIREIEQRFHLVMLLEYFDESLVLLKDLLCWQLEDILYFKLNARKGSTVSRLTPELYEKATSWNLIDAKLYRYFNATFWRKVEAYGRERMAKDVAELQRENEKMKSICIDGGHAVDASAIQESSMQPWQPLGEKSILGYNLKKKINKKHQKLCRKMLTPEIQYLTDLGVNLWITKLWSHVRDFLKW</sequence>
<keyword evidence="11" id="KW-1185">Reference proteome</keyword>
<dbReference type="InterPro" id="IPR027417">
    <property type="entry name" value="P-loop_NTPase"/>
</dbReference>
<dbReference type="Pfam" id="PF06990">
    <property type="entry name" value="Gal-3-0_sulfotr"/>
    <property type="match status" value="1"/>
</dbReference>
<evidence type="ECO:0000256" key="6">
    <source>
        <dbReference type="ARBA" id="ARBA00022989"/>
    </source>
</evidence>
<evidence type="ECO:0000256" key="3">
    <source>
        <dbReference type="ARBA" id="ARBA00022679"/>
    </source>
</evidence>
<dbReference type="AlphaFoldDB" id="A0A7L0WT89"/>
<feature type="non-terminal residue" evidence="10">
    <location>
        <position position="1"/>
    </location>
</feature>
<comment type="similarity">
    <text evidence="2">Belongs to the galactose-3-O-sulfotransferase family.</text>
</comment>
<dbReference type="PANTHER" id="PTHR14647">
    <property type="entry name" value="GALACTOSE-3-O-SULFOTRANSFERASE"/>
    <property type="match status" value="1"/>
</dbReference>
<name>A0A7L0WT89_ALELA</name>
<keyword evidence="6" id="KW-1133">Transmembrane helix</keyword>
<reference evidence="10 11" key="1">
    <citation type="submission" date="2019-09" db="EMBL/GenBank/DDBJ databases">
        <title>Bird 10,000 Genomes (B10K) Project - Family phase.</title>
        <authorList>
            <person name="Zhang G."/>
        </authorList>
    </citation>
    <scope>NUCLEOTIDE SEQUENCE [LARGE SCALE GENOMIC DNA]</scope>
    <source>
        <strain evidence="10">B10K-DU-001-39</strain>
        <tissue evidence="10">Muscle</tissue>
    </source>
</reference>
<dbReference type="SUPFAM" id="SSF52540">
    <property type="entry name" value="P-loop containing nucleoside triphosphate hydrolases"/>
    <property type="match status" value="1"/>
</dbReference>
<evidence type="ECO:0000256" key="8">
    <source>
        <dbReference type="ARBA" id="ARBA00023136"/>
    </source>
</evidence>
<feature type="non-terminal residue" evidence="10">
    <location>
        <position position="426"/>
    </location>
</feature>
<keyword evidence="4" id="KW-0812">Transmembrane</keyword>
<dbReference type="OrthoDB" id="514299at2759"/>
<comment type="caution">
    <text evidence="10">The sequence shown here is derived from an EMBL/GenBank/DDBJ whole genome shotgun (WGS) entry which is preliminary data.</text>
</comment>